<dbReference type="EMBL" id="CYGY02000155">
    <property type="protein sequence ID" value="SIT51961.1"/>
    <property type="molecule type" value="Genomic_DNA"/>
</dbReference>
<keyword evidence="3" id="KW-1185">Reference proteome</keyword>
<organism evidence="2 3">
    <name type="scientific">Paraburkholderia piptadeniae</name>
    <dbReference type="NCBI Taxonomy" id="1701573"/>
    <lineage>
        <taxon>Bacteria</taxon>
        <taxon>Pseudomonadati</taxon>
        <taxon>Pseudomonadota</taxon>
        <taxon>Betaproteobacteria</taxon>
        <taxon>Burkholderiales</taxon>
        <taxon>Burkholderiaceae</taxon>
        <taxon>Paraburkholderia</taxon>
    </lineage>
</organism>
<evidence type="ECO:0000313" key="3">
    <source>
        <dbReference type="Proteomes" id="UP000195569"/>
    </source>
</evidence>
<name>A0A1N7SWV3_9BURK</name>
<evidence type="ECO:0000313" key="2">
    <source>
        <dbReference type="EMBL" id="SIT51961.1"/>
    </source>
</evidence>
<evidence type="ECO:0000256" key="1">
    <source>
        <dbReference type="SAM" id="MobiDB-lite"/>
    </source>
</evidence>
<dbReference type="AlphaFoldDB" id="A0A1N7SWV3"/>
<comment type="caution">
    <text evidence="2">The sequence shown here is derived from an EMBL/GenBank/DDBJ whole genome shotgun (WGS) entry which is preliminary data.</text>
</comment>
<gene>
    <name evidence="2" type="ORF">BN2476_1550014</name>
</gene>
<dbReference type="Proteomes" id="UP000195569">
    <property type="component" value="Unassembled WGS sequence"/>
</dbReference>
<protein>
    <submittedName>
        <fullName evidence="2">Uncharacterized protein</fullName>
    </submittedName>
</protein>
<accession>A0A1N7SWV3</accession>
<sequence length="115" mass="12658">MCCEACERMQLGAMVKPPHEGLRITHGPTRLRPLGRRPVLLQRYRCRICSTNWLLELDPLQPEHPDWVCLYQASSILDPVSAAHQGTRASTLPSTTGQAHAAGGATPGQLRHSLI</sequence>
<feature type="compositionally biased region" description="Low complexity" evidence="1">
    <location>
        <begin position="95"/>
        <end position="108"/>
    </location>
</feature>
<proteinExistence type="predicted"/>
<feature type="region of interest" description="Disordered" evidence="1">
    <location>
        <begin position="87"/>
        <end position="108"/>
    </location>
</feature>
<reference evidence="2" key="1">
    <citation type="submission" date="2016-12" db="EMBL/GenBank/DDBJ databases">
        <authorList>
            <person name="Moulin L."/>
        </authorList>
    </citation>
    <scope>NUCLEOTIDE SEQUENCE [LARGE SCALE GENOMIC DNA]</scope>
    <source>
        <strain evidence="2">STM 7183</strain>
    </source>
</reference>